<dbReference type="GO" id="GO:0003712">
    <property type="term" value="F:transcription coregulator activity"/>
    <property type="evidence" value="ECO:0007669"/>
    <property type="project" value="InterPro"/>
</dbReference>
<keyword evidence="12" id="KW-1185">Reference proteome</keyword>
<evidence type="ECO:0000256" key="2">
    <source>
        <dbReference type="ARBA" id="ARBA00007526"/>
    </source>
</evidence>
<keyword evidence="5 9" id="KW-0010">Activator</keyword>
<dbReference type="Gene3D" id="3.10.450.580">
    <property type="entry name" value="Mediator complex, subunit Med6"/>
    <property type="match status" value="1"/>
</dbReference>
<evidence type="ECO:0000256" key="7">
    <source>
        <dbReference type="ARBA" id="ARBA00023242"/>
    </source>
</evidence>
<keyword evidence="4 9" id="KW-0805">Transcription regulation</keyword>
<proteinExistence type="inferred from homology"/>
<organism evidence="11 12">
    <name type="scientific">Thyridium curvatum</name>
    <dbReference type="NCBI Taxonomy" id="1093900"/>
    <lineage>
        <taxon>Eukaryota</taxon>
        <taxon>Fungi</taxon>
        <taxon>Dikarya</taxon>
        <taxon>Ascomycota</taxon>
        <taxon>Pezizomycotina</taxon>
        <taxon>Sordariomycetes</taxon>
        <taxon>Sordariomycetidae</taxon>
        <taxon>Thyridiales</taxon>
        <taxon>Thyridiaceae</taxon>
        <taxon>Thyridium</taxon>
    </lineage>
</organism>
<dbReference type="InterPro" id="IPR007018">
    <property type="entry name" value="Mediator_Med6"/>
</dbReference>
<dbReference type="Proteomes" id="UP000319257">
    <property type="component" value="Unassembled WGS sequence"/>
</dbReference>
<dbReference type="Pfam" id="PF04934">
    <property type="entry name" value="Med6"/>
    <property type="match status" value="1"/>
</dbReference>
<dbReference type="EMBL" id="SKBQ01000052">
    <property type="protein sequence ID" value="TPX10909.1"/>
    <property type="molecule type" value="Genomic_DNA"/>
</dbReference>
<comment type="function">
    <text evidence="9">Component of the Mediator complex, a coactivator involved in the regulated transcription of nearly all RNA polymerase II-dependent genes. Mediator functions as a bridge to convey information from gene-specific regulatory proteins to the basal RNA polymerase II transcription machinery.</text>
</comment>
<dbReference type="FunCoup" id="A0A507B0V9">
    <property type="interactions" value="751"/>
</dbReference>
<evidence type="ECO:0000256" key="6">
    <source>
        <dbReference type="ARBA" id="ARBA00023163"/>
    </source>
</evidence>
<dbReference type="OrthoDB" id="344220at2759"/>
<dbReference type="AlphaFoldDB" id="A0A507B0V9"/>
<comment type="similarity">
    <text evidence="2 9">Belongs to the Mediator complex subunit 6 family.</text>
</comment>
<evidence type="ECO:0000256" key="10">
    <source>
        <dbReference type="SAM" id="MobiDB-lite"/>
    </source>
</evidence>
<dbReference type="PIRSF" id="PIRSF013286">
    <property type="entry name" value="MED6_fungi"/>
    <property type="match status" value="1"/>
</dbReference>
<sequence length="307" mass="33172">MGNKNEPPLDEIQWHNPAILAEMQGIHSNSVLYYFAGSPFFDPTSNNAVVVNQAMFNQAMRNVLGTREAFEAHLRSMSGLEYVVAQEPAEMGPGMGTGVWVIRKQTRRKRNEPGVEDDITVHADYFVVGENIYQAPTLGDILSAKIASLSSAVGKIFPAASSIQQWSPAQGHVYKQPTASTSLRTKGLESKEGTPMPESITKALEKTSKSAPDSRLAEDSLMIHLRYGGEYMDENPITGKPGEFHLSSTGRKDKIPPPMAGKPNGLKPASEASPLTKDAKADKNGKSATAPPKPKRRKSKGGTVTPS</sequence>
<dbReference type="InterPro" id="IPR038566">
    <property type="entry name" value="Mediator_Med6_sf"/>
</dbReference>
<feature type="region of interest" description="Disordered" evidence="10">
    <location>
        <begin position="234"/>
        <end position="307"/>
    </location>
</feature>
<name>A0A507B0V9_9PEZI</name>
<evidence type="ECO:0000256" key="5">
    <source>
        <dbReference type="ARBA" id="ARBA00023159"/>
    </source>
</evidence>
<evidence type="ECO:0000256" key="4">
    <source>
        <dbReference type="ARBA" id="ARBA00023015"/>
    </source>
</evidence>
<keyword evidence="6 9" id="KW-0804">Transcription</keyword>
<dbReference type="RefSeq" id="XP_030992620.1">
    <property type="nucleotide sequence ID" value="XM_031142934.1"/>
</dbReference>
<evidence type="ECO:0000256" key="8">
    <source>
        <dbReference type="ARBA" id="ARBA00031259"/>
    </source>
</evidence>
<keyword evidence="7 9" id="KW-0539">Nucleus</keyword>
<reference evidence="11 12" key="1">
    <citation type="submission" date="2019-06" db="EMBL/GenBank/DDBJ databases">
        <title>Draft genome sequence of the filamentous fungus Phialemoniopsis curvata isolated from diesel fuel.</title>
        <authorList>
            <person name="Varaljay V.A."/>
            <person name="Lyon W.J."/>
            <person name="Crouch A.L."/>
            <person name="Drake C.E."/>
            <person name="Hollomon J.M."/>
            <person name="Nadeau L.J."/>
            <person name="Nunn H.S."/>
            <person name="Stevenson B.S."/>
            <person name="Bojanowski C.L."/>
            <person name="Crookes-Goodson W.J."/>
        </authorList>
    </citation>
    <scope>NUCLEOTIDE SEQUENCE [LARGE SCALE GENOMIC DNA]</scope>
    <source>
        <strain evidence="11 12">D216</strain>
    </source>
</reference>
<dbReference type="InterPro" id="IPR016612">
    <property type="entry name" value="Mediator_Med6_fun"/>
</dbReference>
<gene>
    <name evidence="11" type="ORF">E0L32_008115</name>
</gene>
<evidence type="ECO:0000313" key="11">
    <source>
        <dbReference type="EMBL" id="TPX10909.1"/>
    </source>
</evidence>
<dbReference type="PANTHER" id="PTHR13104">
    <property type="entry name" value="MED-6-RELATED"/>
    <property type="match status" value="1"/>
</dbReference>
<dbReference type="GO" id="GO:0006357">
    <property type="term" value="P:regulation of transcription by RNA polymerase II"/>
    <property type="evidence" value="ECO:0007669"/>
    <property type="project" value="InterPro"/>
</dbReference>
<feature type="region of interest" description="Disordered" evidence="10">
    <location>
        <begin position="169"/>
        <end position="197"/>
    </location>
</feature>
<dbReference type="STRING" id="1093900.A0A507B0V9"/>
<evidence type="ECO:0000256" key="9">
    <source>
        <dbReference type="PIRNR" id="PIRNR013286"/>
    </source>
</evidence>
<comment type="subcellular location">
    <subcellularLocation>
        <location evidence="1 9">Nucleus</location>
    </subcellularLocation>
</comment>
<accession>A0A507B0V9</accession>
<dbReference type="InParanoid" id="A0A507B0V9"/>
<comment type="caution">
    <text evidence="11">The sequence shown here is derived from an EMBL/GenBank/DDBJ whole genome shotgun (WGS) entry which is preliminary data.</text>
</comment>
<evidence type="ECO:0000256" key="3">
    <source>
        <dbReference type="ARBA" id="ARBA00020634"/>
    </source>
</evidence>
<protein>
    <recommendedName>
        <fullName evidence="3 9">Mediator of RNA polymerase II transcription subunit 6</fullName>
    </recommendedName>
    <alternativeName>
        <fullName evidence="8 9">Mediator complex subunit 6</fullName>
    </alternativeName>
</protein>
<comment type="subunit">
    <text evidence="9">Component of the Mediator complex.</text>
</comment>
<dbReference type="GeneID" id="41975562"/>
<evidence type="ECO:0000313" key="12">
    <source>
        <dbReference type="Proteomes" id="UP000319257"/>
    </source>
</evidence>
<dbReference type="GO" id="GO:0016592">
    <property type="term" value="C:mediator complex"/>
    <property type="evidence" value="ECO:0007669"/>
    <property type="project" value="InterPro"/>
</dbReference>
<evidence type="ECO:0000256" key="1">
    <source>
        <dbReference type="ARBA" id="ARBA00004123"/>
    </source>
</evidence>